<dbReference type="EMBL" id="JACHEN010000044">
    <property type="protein sequence ID" value="MBB6218648.1"/>
    <property type="molecule type" value="Genomic_DNA"/>
</dbReference>
<protein>
    <submittedName>
        <fullName evidence="1">Uncharacterized protein</fullName>
    </submittedName>
</protein>
<dbReference type="RefSeq" id="WP_184313308.1">
    <property type="nucleotide sequence ID" value="NZ_JACHEN010000044.1"/>
</dbReference>
<evidence type="ECO:0000313" key="1">
    <source>
        <dbReference type="EMBL" id="MBB6218648.1"/>
    </source>
</evidence>
<reference evidence="1 2" key="1">
    <citation type="submission" date="2020-08" db="EMBL/GenBank/DDBJ databases">
        <title>Genomic Encyclopedia of Type Strains, Phase IV (KMG-IV): sequencing the most valuable type-strain genomes for metagenomic binning, comparative biology and taxonomic classification.</title>
        <authorList>
            <person name="Goeker M."/>
        </authorList>
    </citation>
    <scope>NUCLEOTIDE SEQUENCE [LARGE SCALE GENOMIC DNA]</scope>
    <source>
        <strain evidence="1 2">DSM 103526</strain>
    </source>
</reference>
<organism evidence="1 2">
    <name type="scientific">Anaerosolibacter carboniphilus</name>
    <dbReference type="NCBI Taxonomy" id="1417629"/>
    <lineage>
        <taxon>Bacteria</taxon>
        <taxon>Bacillati</taxon>
        <taxon>Bacillota</taxon>
        <taxon>Clostridia</taxon>
        <taxon>Peptostreptococcales</taxon>
        <taxon>Thermotaleaceae</taxon>
        <taxon>Anaerosolibacter</taxon>
    </lineage>
</organism>
<keyword evidence="2" id="KW-1185">Reference proteome</keyword>
<gene>
    <name evidence="1" type="ORF">HNQ80_004822</name>
</gene>
<comment type="caution">
    <text evidence="1">The sequence shown here is derived from an EMBL/GenBank/DDBJ whole genome shotgun (WGS) entry which is preliminary data.</text>
</comment>
<name>A0A841L205_9FIRM</name>
<dbReference type="AlphaFoldDB" id="A0A841L205"/>
<proteinExistence type="predicted"/>
<accession>A0A841L205</accession>
<dbReference type="Proteomes" id="UP000579281">
    <property type="component" value="Unassembled WGS sequence"/>
</dbReference>
<evidence type="ECO:0000313" key="2">
    <source>
        <dbReference type="Proteomes" id="UP000579281"/>
    </source>
</evidence>
<sequence length="848" mass="93771">METTQNYNLKKPGQEDFYNVDDFNYNSDVVDAELKKLETEVVERPGPATIILNTYDKRVQSIMAKVASCLNFELNGNMVVNLLGKSLNLSINFERADGTFSGGEFSFSDNTLFRAIDKNNICVADKYYFTRFNLSNITNAGGLFLNLSLLGLANVSFSTTGLHGSKFKPTITEKLRLYLQAGSSGIAKIKELMLIEITADEYNNMTVDQLLEKYHYVNSAQPTLNPVIDIVQGKNLFDKSNILRGKQLNTAGALIDVAEDFTSSDYIPVKPNTTYTLSSSIAGVMRFGQYDDNKNWIVRNATSSASVYQFTTGPTTKHAKISANLTMLESLQLEEGTVATTYEPFRGTKTIVPTMLGKIGSYVDKLKYENGVFKKIKKVEKLILDGSLTWSFSADYAGFKRVSIPNTFNLFDNNLLITKYNGAILLGFTSTWDKADMHGYGSYLNITVADTDTGWGESYTPTADEIKAFFMGWKMYDSAANPNGTVPYNGTGTKAWAYRRESDGALTGGTTTLPTTQAPINNYWQPYTLYYALAQPVEEIINIPSICELPTLSEGINTIAVSSGLVYERVNPALNSGYYHINYAGLSSQLKNKPKNILKVIRVKDGVMTDDTQNWIFLYVSTAYGGVVRCYITQTTYDSLDRVGAEYWVLYEVLPEEYNAQLFDGTGTHAENLRTAHEMAQETVKNLQKQAVRQIDYHSISQKKDDPHGLAFKGARVRLTANQSIANAGTPAISWNASDIDNIGAWNGSTRLTVPTGVSKVRLLANVVFEANANGYRGLLLRKNANDFNGRFSVRLPANTSTTELNAISPVLDVVGGDYFELFVTQNSGSAISVTSNSATWFAMEVIE</sequence>